<feature type="domain" description="Rap-GAP" evidence="3">
    <location>
        <begin position="194"/>
        <end position="281"/>
    </location>
</feature>
<dbReference type="PANTHER" id="PTHR15711">
    <property type="entry name" value="RAP GTPASE-ACTIVATING PROTEIN"/>
    <property type="match status" value="1"/>
</dbReference>
<reference evidence="4 5" key="1">
    <citation type="journal article" date="2013" name="Genome Biol.">
        <title>Genome of Acanthamoeba castellanii highlights extensive lateral gene transfer and early evolution of tyrosine kinase signaling.</title>
        <authorList>
            <person name="Clarke M."/>
            <person name="Lohan A.J."/>
            <person name="Liu B."/>
            <person name="Lagkouvardos I."/>
            <person name="Roy S."/>
            <person name="Zafar N."/>
            <person name="Bertelli C."/>
            <person name="Schilde C."/>
            <person name="Kianianmomeni A."/>
            <person name="Burglin T.R."/>
            <person name="Frech C."/>
            <person name="Turcotte B."/>
            <person name="Kopec K.O."/>
            <person name="Synnott J.M."/>
            <person name="Choo C."/>
            <person name="Paponov I."/>
            <person name="Finkler A."/>
            <person name="Soon Heng Tan C."/>
            <person name="Hutchins A.P."/>
            <person name="Weinmeier T."/>
            <person name="Rattei T."/>
            <person name="Chu J.S."/>
            <person name="Gimenez G."/>
            <person name="Irimia M."/>
            <person name="Rigden D.J."/>
            <person name="Fitzpatrick D.A."/>
            <person name="Lorenzo-Morales J."/>
            <person name="Bateman A."/>
            <person name="Chiu C.H."/>
            <person name="Tang P."/>
            <person name="Hegemann P."/>
            <person name="Fromm H."/>
            <person name="Raoult D."/>
            <person name="Greub G."/>
            <person name="Miranda-Saavedra D."/>
            <person name="Chen N."/>
            <person name="Nash P."/>
            <person name="Ginger M.L."/>
            <person name="Horn M."/>
            <person name="Schaap P."/>
            <person name="Caler L."/>
            <person name="Loftus B."/>
        </authorList>
    </citation>
    <scope>NUCLEOTIDE SEQUENCE [LARGE SCALE GENOMIC DNA]</scope>
    <source>
        <strain evidence="4 5">Neff</strain>
    </source>
</reference>
<name>L8GS93_ACACF</name>
<feature type="compositionally biased region" description="Low complexity" evidence="2">
    <location>
        <begin position="67"/>
        <end position="77"/>
    </location>
</feature>
<evidence type="ECO:0000256" key="2">
    <source>
        <dbReference type="SAM" id="MobiDB-lite"/>
    </source>
</evidence>
<dbReference type="GeneID" id="14916681"/>
<keyword evidence="5" id="KW-1185">Reference proteome</keyword>
<evidence type="ECO:0000256" key="1">
    <source>
        <dbReference type="ARBA" id="ARBA00022468"/>
    </source>
</evidence>
<feature type="region of interest" description="Disordered" evidence="2">
    <location>
        <begin position="58"/>
        <end position="81"/>
    </location>
</feature>
<dbReference type="GO" id="GO:0051056">
    <property type="term" value="P:regulation of small GTPase mediated signal transduction"/>
    <property type="evidence" value="ECO:0007669"/>
    <property type="project" value="InterPro"/>
</dbReference>
<feature type="compositionally biased region" description="Basic and acidic residues" evidence="2">
    <location>
        <begin position="1"/>
        <end position="13"/>
    </location>
</feature>
<feature type="compositionally biased region" description="Acidic residues" evidence="2">
    <location>
        <begin position="14"/>
        <end position="24"/>
    </location>
</feature>
<dbReference type="InterPro" id="IPR000331">
    <property type="entry name" value="Rap/Ran_GAP_dom"/>
</dbReference>
<keyword evidence="1" id="KW-0343">GTPase activation</keyword>
<dbReference type="Proteomes" id="UP000011083">
    <property type="component" value="Unassembled WGS sequence"/>
</dbReference>
<dbReference type="OrthoDB" id="2499658at2759"/>
<dbReference type="RefSeq" id="XP_004338062.1">
    <property type="nucleotide sequence ID" value="XM_004338014.1"/>
</dbReference>
<dbReference type="PROSITE" id="PS50085">
    <property type="entry name" value="RAPGAP"/>
    <property type="match status" value="1"/>
</dbReference>
<organism evidence="4 5">
    <name type="scientific">Acanthamoeba castellanii (strain ATCC 30010 / Neff)</name>
    <dbReference type="NCBI Taxonomy" id="1257118"/>
    <lineage>
        <taxon>Eukaryota</taxon>
        <taxon>Amoebozoa</taxon>
        <taxon>Discosea</taxon>
        <taxon>Longamoebia</taxon>
        <taxon>Centramoebida</taxon>
        <taxon>Acanthamoebidae</taxon>
        <taxon>Acanthamoeba</taxon>
    </lineage>
</organism>
<dbReference type="InterPro" id="IPR050989">
    <property type="entry name" value="Rap1_Ran_GAP"/>
</dbReference>
<sequence length="281" mass="31478">MEERKRSRGKSVDDGGDDEAELMESGERTVRKGTVRGATAKARTAIVSQAVGYRIEGGGLDADSQHPAASSSSSPAPGTIIDDVFDLEGKDNDYKFYQTKFFNQEHHNLLCKDSEIGPCCVSLIHSAAKGRYRALVRTPQGNRRMTVKDDDVKPAWWRKLFRMGPSLNEVVKTLDPALPANLRHIKADDLPAKILTIEEKQMIRGFKFGILYAKEGQTKEDEMFANAMENEALFKKGDEFKQFFYTKLLNAERASYCAPILGNKLTRTRTALLKDLAESYM</sequence>
<gene>
    <name evidence="4" type="ORF">ACA1_224170</name>
</gene>
<dbReference type="EMBL" id="KB008010">
    <property type="protein sequence ID" value="ELR16049.1"/>
    <property type="molecule type" value="Genomic_DNA"/>
</dbReference>
<proteinExistence type="predicted"/>
<evidence type="ECO:0000313" key="4">
    <source>
        <dbReference type="EMBL" id="ELR16049.1"/>
    </source>
</evidence>
<dbReference type="InterPro" id="IPR035974">
    <property type="entry name" value="Rap/Ran-GAP_sf"/>
</dbReference>
<dbReference type="VEuPathDB" id="AmoebaDB:ACA1_224170"/>
<feature type="region of interest" description="Disordered" evidence="2">
    <location>
        <begin position="1"/>
        <end position="38"/>
    </location>
</feature>
<dbReference type="GO" id="GO:0005096">
    <property type="term" value="F:GTPase activator activity"/>
    <property type="evidence" value="ECO:0007669"/>
    <property type="project" value="UniProtKB-KW"/>
</dbReference>
<protein>
    <submittedName>
        <fullName evidence="4">RapGAP/RanGAP domain containing protein</fullName>
    </submittedName>
</protein>
<dbReference type="Gene3D" id="3.30.1120.160">
    <property type="match status" value="1"/>
</dbReference>
<evidence type="ECO:0000313" key="5">
    <source>
        <dbReference type="Proteomes" id="UP000011083"/>
    </source>
</evidence>
<dbReference type="SUPFAM" id="SSF111347">
    <property type="entry name" value="Rap/Ran-GAP"/>
    <property type="match status" value="2"/>
</dbReference>
<accession>L8GS93</accession>
<dbReference type="AlphaFoldDB" id="L8GS93"/>
<dbReference type="KEGG" id="acan:ACA1_224170"/>
<evidence type="ECO:0000259" key="3">
    <source>
        <dbReference type="PROSITE" id="PS50085"/>
    </source>
</evidence>